<dbReference type="AlphaFoldDB" id="A0AAW4J418"/>
<proteinExistence type="predicted"/>
<gene>
    <name evidence="1" type="ORF">JJB47_11590</name>
</gene>
<reference evidence="1" key="1">
    <citation type="submission" date="2020-12" db="EMBL/GenBank/DDBJ databases">
        <title>Comparative genomics of Clostridium perfringens reveals patterns of host-associated phylogenetic clades and virulence factors.</title>
        <authorList>
            <person name="Smith A.H."/>
            <person name="Geier R."/>
        </authorList>
    </citation>
    <scope>NUCLEOTIDE SEQUENCE</scope>
    <source>
        <strain evidence="1">CHD30677R</strain>
    </source>
</reference>
<evidence type="ECO:0000313" key="1">
    <source>
        <dbReference type="EMBL" id="MBO3359413.1"/>
    </source>
</evidence>
<evidence type="ECO:0000313" key="2">
    <source>
        <dbReference type="Proteomes" id="UP000668068"/>
    </source>
</evidence>
<dbReference type="RefSeq" id="WP_208340939.1">
    <property type="nucleotide sequence ID" value="NZ_JAENQO010000007.1"/>
</dbReference>
<dbReference type="Proteomes" id="UP000668068">
    <property type="component" value="Unassembled WGS sequence"/>
</dbReference>
<sequence length="209" mass="23818">MGLFIVIFLICLLIVFAISHNVNKNTKEDYETKKNVDNTRKNYMKKYDLYKREAFVLDIIDFDNYTTFNGEQKTFWGFREDDNLCLVSKDYNNDIGKIKININDIQRFNRLGDIDSYTEISGGNGGGSSIGKAVVGGIMAGGVGAVVASRNKINEIKTERIVNDDRITVLQVEKENENYYIKLTSQSYNGLIQLIPEKEISFVKDKQII</sequence>
<organism evidence="1 2">
    <name type="scientific">Clostridium perfringens</name>
    <dbReference type="NCBI Taxonomy" id="1502"/>
    <lineage>
        <taxon>Bacteria</taxon>
        <taxon>Bacillati</taxon>
        <taxon>Bacillota</taxon>
        <taxon>Clostridia</taxon>
        <taxon>Eubacteriales</taxon>
        <taxon>Clostridiaceae</taxon>
        <taxon>Clostridium</taxon>
    </lineage>
</organism>
<protein>
    <submittedName>
        <fullName evidence="1">Uncharacterized protein</fullName>
    </submittedName>
</protein>
<accession>A0AAW4J418</accession>
<comment type="caution">
    <text evidence="1">The sequence shown here is derived from an EMBL/GenBank/DDBJ whole genome shotgun (WGS) entry which is preliminary data.</text>
</comment>
<dbReference type="EMBL" id="JAENQP010000007">
    <property type="protein sequence ID" value="MBO3359413.1"/>
    <property type="molecule type" value="Genomic_DNA"/>
</dbReference>
<name>A0AAW4J418_CLOPF</name>